<evidence type="ECO:0000256" key="4">
    <source>
        <dbReference type="PROSITE-ProRule" id="PRU00335"/>
    </source>
</evidence>
<evidence type="ECO:0000259" key="5">
    <source>
        <dbReference type="PROSITE" id="PS50977"/>
    </source>
</evidence>
<sequence length="187" mass="21555">MSKETIKSTALHFFAEIGYEATSLAKIAAEVGIKKPSIYAHFSSKEALFLEVYQDVLELELQKIKQLQKQGEKGEALLEALFYYLTDINTDKLGKQFSQRAIFYPPEAISESVKNITQTFENLTVEIMEQAVPAYFTKAQTLRWMHVFYMMLDGLLMEGNLYESEEITKRRESAWLFLKQALTQKEA</sequence>
<dbReference type="PROSITE" id="PS50977">
    <property type="entry name" value="HTH_TETR_2"/>
    <property type="match status" value="1"/>
</dbReference>
<dbReference type="Pfam" id="PF00440">
    <property type="entry name" value="TetR_N"/>
    <property type="match status" value="1"/>
</dbReference>
<accession>A0A378MBY2</accession>
<dbReference type="EMBL" id="UGPG01000001">
    <property type="protein sequence ID" value="STY43879.1"/>
    <property type="molecule type" value="Genomic_DNA"/>
</dbReference>
<keyword evidence="1" id="KW-0805">Transcription regulation</keyword>
<dbReference type="InterPro" id="IPR009057">
    <property type="entry name" value="Homeodomain-like_sf"/>
</dbReference>
<dbReference type="PANTHER" id="PTHR47506">
    <property type="entry name" value="TRANSCRIPTIONAL REGULATORY PROTEIN"/>
    <property type="match status" value="1"/>
</dbReference>
<name>A0A378MBY2_LISGR</name>
<proteinExistence type="predicted"/>
<dbReference type="AlphaFoldDB" id="A0A378MBY2"/>
<evidence type="ECO:0000313" key="6">
    <source>
        <dbReference type="EMBL" id="STY43879.1"/>
    </source>
</evidence>
<dbReference type="RefSeq" id="WP_003754807.1">
    <property type="nucleotide sequence ID" value="NZ_CABKNG010000001.1"/>
</dbReference>
<dbReference type="PANTHER" id="PTHR47506:SF1">
    <property type="entry name" value="HTH-TYPE TRANSCRIPTIONAL REGULATOR YJDC"/>
    <property type="match status" value="1"/>
</dbReference>
<dbReference type="SUPFAM" id="SSF46689">
    <property type="entry name" value="Homeodomain-like"/>
    <property type="match status" value="1"/>
</dbReference>
<organism evidence="6 7">
    <name type="scientific">Listeria grayi</name>
    <name type="common">Listeria murrayi</name>
    <dbReference type="NCBI Taxonomy" id="1641"/>
    <lineage>
        <taxon>Bacteria</taxon>
        <taxon>Bacillati</taxon>
        <taxon>Bacillota</taxon>
        <taxon>Bacilli</taxon>
        <taxon>Bacillales</taxon>
        <taxon>Listeriaceae</taxon>
        <taxon>Listeria</taxon>
    </lineage>
</organism>
<dbReference type="PRINTS" id="PR00455">
    <property type="entry name" value="HTHTETR"/>
</dbReference>
<dbReference type="Pfam" id="PF21256">
    <property type="entry name" value="TetR_C_5-like"/>
    <property type="match status" value="1"/>
</dbReference>
<evidence type="ECO:0000256" key="1">
    <source>
        <dbReference type="ARBA" id="ARBA00023015"/>
    </source>
</evidence>
<reference evidence="6 7" key="1">
    <citation type="submission" date="2018-06" db="EMBL/GenBank/DDBJ databases">
        <authorList>
            <consortium name="Pathogen Informatics"/>
            <person name="Doyle S."/>
        </authorList>
    </citation>
    <scope>NUCLEOTIDE SEQUENCE [LARGE SCALE GENOMIC DNA]</scope>
    <source>
        <strain evidence="7">NCTC 10815</strain>
    </source>
</reference>
<protein>
    <submittedName>
        <fullName evidence="6">Intercellular adhesion protein R</fullName>
    </submittedName>
</protein>
<gene>
    <name evidence="6" type="primary">icaR</name>
    <name evidence="6" type="ORF">NCTC10815_01188</name>
</gene>
<dbReference type="InterPro" id="IPR001647">
    <property type="entry name" value="HTH_TetR"/>
</dbReference>
<feature type="DNA-binding region" description="H-T-H motif" evidence="4">
    <location>
        <begin position="23"/>
        <end position="42"/>
    </location>
</feature>
<dbReference type="InterPro" id="IPR049488">
    <property type="entry name" value="TM_1030-like_C"/>
</dbReference>
<keyword evidence="2 4" id="KW-0238">DNA-binding</keyword>
<dbReference type="Proteomes" id="UP000254879">
    <property type="component" value="Unassembled WGS sequence"/>
</dbReference>
<dbReference type="GO" id="GO:0003677">
    <property type="term" value="F:DNA binding"/>
    <property type="evidence" value="ECO:0007669"/>
    <property type="project" value="UniProtKB-UniRule"/>
</dbReference>
<dbReference type="Gene3D" id="1.10.10.60">
    <property type="entry name" value="Homeodomain-like"/>
    <property type="match status" value="1"/>
</dbReference>
<keyword evidence="3" id="KW-0804">Transcription</keyword>
<evidence type="ECO:0000256" key="2">
    <source>
        <dbReference type="ARBA" id="ARBA00023125"/>
    </source>
</evidence>
<evidence type="ECO:0000256" key="3">
    <source>
        <dbReference type="ARBA" id="ARBA00023163"/>
    </source>
</evidence>
<evidence type="ECO:0000313" key="7">
    <source>
        <dbReference type="Proteomes" id="UP000254879"/>
    </source>
</evidence>
<dbReference type="Gene3D" id="1.10.357.10">
    <property type="entry name" value="Tetracycline Repressor, domain 2"/>
    <property type="match status" value="1"/>
</dbReference>
<feature type="domain" description="HTH tetR-type" evidence="5">
    <location>
        <begin position="1"/>
        <end position="60"/>
    </location>
</feature>